<feature type="transmembrane region" description="Helical" evidence="1">
    <location>
        <begin position="17"/>
        <end position="36"/>
    </location>
</feature>
<keyword evidence="1" id="KW-1133">Transmembrane helix</keyword>
<evidence type="ECO:0000256" key="1">
    <source>
        <dbReference type="SAM" id="Phobius"/>
    </source>
</evidence>
<gene>
    <name evidence="2" type="ORF">TBK1r_08120</name>
</gene>
<proteinExistence type="predicted"/>
<accession>A0ABX5XJ49</accession>
<name>A0ABX5XJ49_9BACT</name>
<feature type="transmembrane region" description="Helical" evidence="1">
    <location>
        <begin position="66"/>
        <end position="83"/>
    </location>
</feature>
<evidence type="ECO:0000313" key="2">
    <source>
        <dbReference type="EMBL" id="QDV81889.1"/>
    </source>
</evidence>
<protein>
    <submittedName>
        <fullName evidence="2">Uncharacterized protein</fullName>
    </submittedName>
</protein>
<organism evidence="2 3">
    <name type="scientific">Stieleria magnilauensis</name>
    <dbReference type="NCBI Taxonomy" id="2527963"/>
    <lineage>
        <taxon>Bacteria</taxon>
        <taxon>Pseudomonadati</taxon>
        <taxon>Planctomycetota</taxon>
        <taxon>Planctomycetia</taxon>
        <taxon>Pirellulales</taxon>
        <taxon>Pirellulaceae</taxon>
        <taxon>Stieleria</taxon>
    </lineage>
</organism>
<keyword evidence="3" id="KW-1185">Reference proteome</keyword>
<reference evidence="2 3" key="1">
    <citation type="submission" date="2019-02" db="EMBL/GenBank/DDBJ databases">
        <title>Deep-cultivation of Planctomycetes and their phenomic and genomic characterization uncovers novel biology.</title>
        <authorList>
            <person name="Wiegand S."/>
            <person name="Jogler M."/>
            <person name="Boedeker C."/>
            <person name="Pinto D."/>
            <person name="Vollmers J."/>
            <person name="Rivas-Marin E."/>
            <person name="Kohn T."/>
            <person name="Peeters S.H."/>
            <person name="Heuer A."/>
            <person name="Rast P."/>
            <person name="Oberbeckmann S."/>
            <person name="Bunk B."/>
            <person name="Jeske O."/>
            <person name="Meyerdierks A."/>
            <person name="Storesund J.E."/>
            <person name="Kallscheuer N."/>
            <person name="Luecker S."/>
            <person name="Lage O.M."/>
            <person name="Pohl T."/>
            <person name="Merkel B.J."/>
            <person name="Hornburger P."/>
            <person name="Mueller R.-W."/>
            <person name="Bruemmer F."/>
            <person name="Labrenz M."/>
            <person name="Spormann A.M."/>
            <person name="Op den Camp H."/>
            <person name="Overmann J."/>
            <person name="Amann R."/>
            <person name="Jetten M.S.M."/>
            <person name="Mascher T."/>
            <person name="Medema M.H."/>
            <person name="Devos D.P."/>
            <person name="Kaster A.-K."/>
            <person name="Ovreas L."/>
            <person name="Rohde M."/>
            <person name="Galperin M.Y."/>
            <person name="Jogler C."/>
        </authorList>
    </citation>
    <scope>NUCLEOTIDE SEQUENCE [LARGE SCALE GENOMIC DNA]</scope>
    <source>
        <strain evidence="2 3">TBK1r</strain>
    </source>
</reference>
<evidence type="ECO:0000313" key="3">
    <source>
        <dbReference type="Proteomes" id="UP000318081"/>
    </source>
</evidence>
<keyword evidence="1" id="KW-0812">Transmembrane</keyword>
<dbReference type="EMBL" id="CP036432">
    <property type="protein sequence ID" value="QDV81889.1"/>
    <property type="molecule type" value="Genomic_DNA"/>
</dbReference>
<keyword evidence="1" id="KW-0472">Membrane</keyword>
<dbReference type="Proteomes" id="UP000318081">
    <property type="component" value="Chromosome"/>
</dbReference>
<sequence>MVIATMRTVVARTGLDAPYASIVGFAFAGAFLLASLRGDWDQLGAACILLFPTLLAAAFVPVAIPFILVSVFEFGFVGAFIENRRRKKSPGAKKTRIT</sequence>